<accession>A0A9R1W4W7</accession>
<dbReference type="EMBL" id="NBSK02000003">
    <property type="protein sequence ID" value="KAJ0215978.1"/>
    <property type="molecule type" value="Genomic_DNA"/>
</dbReference>
<dbReference type="InterPro" id="IPR027944">
    <property type="entry name" value="SEO_C"/>
</dbReference>
<evidence type="ECO:0008006" key="6">
    <source>
        <dbReference type="Google" id="ProtNLM"/>
    </source>
</evidence>
<evidence type="ECO:0000259" key="3">
    <source>
        <dbReference type="Pfam" id="PF14577"/>
    </source>
</evidence>
<dbReference type="GO" id="GO:0010088">
    <property type="term" value="P:phloem development"/>
    <property type="evidence" value="ECO:0007669"/>
    <property type="project" value="InterPro"/>
</dbReference>
<dbReference type="PANTHER" id="PTHR33232">
    <property type="entry name" value="PROTEIN SIEVE ELEMENT OCCLUSION B-LIKE"/>
    <property type="match status" value="1"/>
</dbReference>
<dbReference type="Proteomes" id="UP000235145">
    <property type="component" value="Unassembled WGS sequence"/>
</dbReference>
<dbReference type="PANTHER" id="PTHR33232:SF11">
    <property type="entry name" value="PROTEIN SIEVE ELEMENT OCCLUSION C"/>
    <property type="match status" value="1"/>
</dbReference>
<reference evidence="4 5" key="1">
    <citation type="journal article" date="2017" name="Nat. Commun.">
        <title>Genome assembly with in vitro proximity ligation data and whole-genome triplication in lettuce.</title>
        <authorList>
            <person name="Reyes-Chin-Wo S."/>
            <person name="Wang Z."/>
            <person name="Yang X."/>
            <person name="Kozik A."/>
            <person name="Arikit S."/>
            <person name="Song C."/>
            <person name="Xia L."/>
            <person name="Froenicke L."/>
            <person name="Lavelle D.O."/>
            <person name="Truco M.J."/>
            <person name="Xia R."/>
            <person name="Zhu S."/>
            <person name="Xu C."/>
            <person name="Xu H."/>
            <person name="Xu X."/>
            <person name="Cox K."/>
            <person name="Korf I."/>
            <person name="Meyers B.C."/>
            <person name="Michelmore R.W."/>
        </authorList>
    </citation>
    <scope>NUCLEOTIDE SEQUENCE [LARGE SCALE GENOMIC DNA]</scope>
    <source>
        <strain evidence="5">cv. Salinas</strain>
        <tissue evidence="4">Seedlings</tissue>
    </source>
</reference>
<keyword evidence="1" id="KW-1133">Transmembrane helix</keyword>
<keyword evidence="5" id="KW-1185">Reference proteome</keyword>
<evidence type="ECO:0000259" key="2">
    <source>
        <dbReference type="Pfam" id="PF14576"/>
    </source>
</evidence>
<gene>
    <name evidence="4" type="ORF">LSAT_V11C300112930</name>
</gene>
<sequence length="702" mass="81043">MELSGNDSFTHQSPSTELSLQQEFIINKTILTHETNQHIVDCKILFQAMENVMFYASNSSNDIVDVCILDGIENFASKETLDHAVYKISRAILLQCHDTMDMHTRTLVLLEMLGNYRWDAKVVLILTAFAISYGEFRLILDVYAHSSLAASLATLKNLCWRNFEALRPQLRAMEMLIKEMVELAKCVVRFESLPLQLVLCDDHGCTLMAAVKSQIYLATYWIFRSSLTSASQIRDLIAMKQEQVLVLFFSFFFFLFFTFLAWGLSSLALRLSRLCNCLRLQVDASQKQIEEQLYKMLMDLLKDQTQVDNQKVLHLFFSLNDDLPFKDSSCSQSKVGISKLKQKIVMLLVSKPDLLPVDQTLLLLQQTHEHPHNKNIEQDYEIVWVPISSSETWTLDELISFDYLSNSLPWLSVRQPWLLNSAVMRMIREEWKFEEKPLMVVFDSHGLVSNYNAMDMVLIWGAKAFPFSEWREKELWEEQKWNLQLMFDGTDQSLTNTVDGGRNICICGSSNLDWIEEFESRIKKLQNSGLQIQVIYIGSRNASENTQTKVGFFNKDISFTPIKIRFFWRRLEKIKDSILRVGQFHNFANYETLLKQVSELLDTDDDNSNWAVFGCGNSKDSVKLQGNKILKFFERVHVWALKLATLGLVGAIRSVDDDDEVNNTMMTCDHTNMVPYDQGPVICDKCKRLMKPFVVYQCDGSK</sequence>
<feature type="domain" description="Sieve element occlusion N-terminal" evidence="2">
    <location>
        <begin position="22"/>
        <end position="302"/>
    </location>
</feature>
<keyword evidence="1" id="KW-0472">Membrane</keyword>
<organism evidence="4 5">
    <name type="scientific">Lactuca sativa</name>
    <name type="common">Garden lettuce</name>
    <dbReference type="NCBI Taxonomy" id="4236"/>
    <lineage>
        <taxon>Eukaryota</taxon>
        <taxon>Viridiplantae</taxon>
        <taxon>Streptophyta</taxon>
        <taxon>Embryophyta</taxon>
        <taxon>Tracheophyta</taxon>
        <taxon>Spermatophyta</taxon>
        <taxon>Magnoliopsida</taxon>
        <taxon>eudicotyledons</taxon>
        <taxon>Gunneridae</taxon>
        <taxon>Pentapetalae</taxon>
        <taxon>asterids</taxon>
        <taxon>campanulids</taxon>
        <taxon>Asterales</taxon>
        <taxon>Asteraceae</taxon>
        <taxon>Cichorioideae</taxon>
        <taxon>Cichorieae</taxon>
        <taxon>Lactucinae</taxon>
        <taxon>Lactuca</taxon>
    </lineage>
</organism>
<dbReference type="Pfam" id="PF14576">
    <property type="entry name" value="SEO_N"/>
    <property type="match status" value="1"/>
</dbReference>
<feature type="domain" description="Sieve element occlusion C-terminal" evidence="3">
    <location>
        <begin position="471"/>
        <end position="699"/>
    </location>
</feature>
<dbReference type="Pfam" id="PF14577">
    <property type="entry name" value="SEO_C"/>
    <property type="match status" value="1"/>
</dbReference>
<evidence type="ECO:0000313" key="4">
    <source>
        <dbReference type="EMBL" id="KAJ0215978.1"/>
    </source>
</evidence>
<dbReference type="InterPro" id="IPR039299">
    <property type="entry name" value="SEOA"/>
</dbReference>
<name>A0A9R1W4W7_LACSA</name>
<evidence type="ECO:0000313" key="5">
    <source>
        <dbReference type="Proteomes" id="UP000235145"/>
    </source>
</evidence>
<evidence type="ECO:0000256" key="1">
    <source>
        <dbReference type="SAM" id="Phobius"/>
    </source>
</evidence>
<proteinExistence type="predicted"/>
<comment type="caution">
    <text evidence="4">The sequence shown here is derived from an EMBL/GenBank/DDBJ whole genome shotgun (WGS) entry which is preliminary data.</text>
</comment>
<protein>
    <recommendedName>
        <fullName evidence="6">Sieve element occlusion C-terminal domain-containing protein</fullName>
    </recommendedName>
</protein>
<keyword evidence="1" id="KW-0812">Transmembrane</keyword>
<feature type="transmembrane region" description="Helical" evidence="1">
    <location>
        <begin position="244"/>
        <end position="269"/>
    </location>
</feature>
<dbReference type="InterPro" id="IPR027942">
    <property type="entry name" value="SEO_N"/>
</dbReference>
<dbReference type="AlphaFoldDB" id="A0A9R1W4W7"/>